<sequence>PFQRDVLAMLASSLVAKRDGQLQNQVHLFQQA</sequence>
<dbReference type="AlphaFoldDB" id="A0A6J4PXF7"/>
<accession>A0A6J4PXF7</accession>
<dbReference type="EMBL" id="CADCTY010002463">
    <property type="protein sequence ID" value="CAA9424712.1"/>
    <property type="molecule type" value="Genomic_DNA"/>
</dbReference>
<feature type="non-terminal residue" evidence="1">
    <location>
        <position position="1"/>
    </location>
</feature>
<reference evidence="1" key="1">
    <citation type="submission" date="2020-02" db="EMBL/GenBank/DDBJ databases">
        <authorList>
            <person name="Meier V. D."/>
        </authorList>
    </citation>
    <scope>NUCLEOTIDE SEQUENCE</scope>
    <source>
        <strain evidence="1">AVDCRST_MAG94</strain>
    </source>
</reference>
<organism evidence="1">
    <name type="scientific">uncultured Leptolyngbya sp</name>
    <dbReference type="NCBI Taxonomy" id="332963"/>
    <lineage>
        <taxon>Bacteria</taxon>
        <taxon>Bacillati</taxon>
        <taxon>Cyanobacteriota</taxon>
        <taxon>Cyanophyceae</taxon>
        <taxon>Leptolyngbyales</taxon>
        <taxon>Leptolyngbyaceae</taxon>
        <taxon>Leptolyngbya group</taxon>
        <taxon>Leptolyngbya</taxon>
        <taxon>environmental samples</taxon>
    </lineage>
</organism>
<name>A0A6J4PXF7_9CYAN</name>
<proteinExistence type="predicted"/>
<evidence type="ECO:0000313" key="1">
    <source>
        <dbReference type="EMBL" id="CAA9424712.1"/>
    </source>
</evidence>
<protein>
    <submittedName>
        <fullName evidence="1">Uncharacterized protein</fullName>
    </submittedName>
</protein>
<gene>
    <name evidence="1" type="ORF">AVDCRST_MAG94-7206</name>
</gene>